<accession>A0A1H1JF70</accession>
<dbReference type="Proteomes" id="UP000183487">
    <property type="component" value="Unassembled WGS sequence"/>
</dbReference>
<proteinExistence type="inferred from homology"/>
<name>A0A1H1JF70_9BURK</name>
<dbReference type="GO" id="GO:0015833">
    <property type="term" value="P:peptide transport"/>
    <property type="evidence" value="ECO:0007669"/>
    <property type="project" value="TreeGrafter"/>
</dbReference>
<dbReference type="GO" id="GO:1904680">
    <property type="term" value="F:peptide transmembrane transporter activity"/>
    <property type="evidence" value="ECO:0007669"/>
    <property type="project" value="TreeGrafter"/>
</dbReference>
<organism evidence="4 5">
    <name type="scientific">Paraburkholderia fungorum</name>
    <dbReference type="NCBI Taxonomy" id="134537"/>
    <lineage>
        <taxon>Bacteria</taxon>
        <taxon>Pseudomonadati</taxon>
        <taxon>Pseudomonadota</taxon>
        <taxon>Betaproteobacteria</taxon>
        <taxon>Burkholderiales</taxon>
        <taxon>Burkholderiaceae</taxon>
        <taxon>Paraburkholderia</taxon>
    </lineage>
</organism>
<dbReference type="PIRSF" id="PIRSF002741">
    <property type="entry name" value="MppA"/>
    <property type="match status" value="1"/>
</dbReference>
<dbReference type="PROSITE" id="PS51318">
    <property type="entry name" value="TAT"/>
    <property type="match status" value="1"/>
</dbReference>
<keyword evidence="2" id="KW-0732">Signal</keyword>
<protein>
    <submittedName>
        <fullName evidence="4">Peptide/nickel transport system substrate-binding protein</fullName>
    </submittedName>
</protein>
<evidence type="ECO:0000256" key="2">
    <source>
        <dbReference type="ARBA" id="ARBA00022729"/>
    </source>
</evidence>
<dbReference type="PANTHER" id="PTHR30290">
    <property type="entry name" value="PERIPLASMIC BINDING COMPONENT OF ABC TRANSPORTER"/>
    <property type="match status" value="1"/>
</dbReference>
<dbReference type="GO" id="GO:0043190">
    <property type="term" value="C:ATP-binding cassette (ABC) transporter complex"/>
    <property type="evidence" value="ECO:0007669"/>
    <property type="project" value="InterPro"/>
</dbReference>
<dbReference type="Pfam" id="PF00496">
    <property type="entry name" value="SBP_bac_5"/>
    <property type="match status" value="1"/>
</dbReference>
<evidence type="ECO:0000259" key="3">
    <source>
        <dbReference type="Pfam" id="PF00496"/>
    </source>
</evidence>
<evidence type="ECO:0000313" key="5">
    <source>
        <dbReference type="Proteomes" id="UP000183487"/>
    </source>
</evidence>
<dbReference type="InterPro" id="IPR000914">
    <property type="entry name" value="SBP_5_dom"/>
</dbReference>
<dbReference type="PANTHER" id="PTHR30290:SF38">
    <property type="entry name" value="D,D-DIPEPTIDE-BINDING PERIPLASMIC PROTEIN DDPA-RELATED"/>
    <property type="match status" value="1"/>
</dbReference>
<comment type="similarity">
    <text evidence="1">Belongs to the bacterial solute-binding protein 5 family.</text>
</comment>
<dbReference type="RefSeq" id="WP_216350634.1">
    <property type="nucleotide sequence ID" value="NZ_FNKP01000003.1"/>
</dbReference>
<dbReference type="InterPro" id="IPR006311">
    <property type="entry name" value="TAT_signal"/>
</dbReference>
<dbReference type="InterPro" id="IPR030678">
    <property type="entry name" value="Peptide/Ni-bd"/>
</dbReference>
<gene>
    <name evidence="4" type="ORF">SAMN05443245_6251</name>
</gene>
<sequence length="551" mass="61210">MTFDLRHLNRRQMLQLMLAGSGAGLLSPAEAAQKLAAALPGSVLRGGTLFANVTPEPAGLVAGINISSPAVVISANIFDGLLTYDNEYRPQAQLAESWATAPDGKSITFHLRRGVTWHDGQPFTSADVEYSILNVVKKTHPRGASNLAKVIGVDTPDAHTVVFRLTGPSPVLWAVLFGTETQIVPKHLYEGTNPLTNPWNAKPIGTGAFMFKEWVRGSHVTLERNPNYWDKGASGKDDKPYLDRIIFKTVPDAAARAIALENGELAFAANNPVPESDVARLQKNPKLVLDTVGWQAPAPMFFFDFNYRRKTFDDIRVRKAFAHAIDRAAMARIVWYGLADVAQSCVPSYQKQFFKAGLPQYEFDPKKAEQLLDEAGLKRGPDGVRLRIDHVTEVSYGDVYLRAAELMRQQLRNIGVAVTLVNLDLAGVIRKLYTDRDFDTASMWYSAYPDPQIGVTRRFWSKNIKQGVPSSNASSYSNPQMDRIIEGIQEEGDVAKRKVLIEQLQEFVQNEVPSINLLELKFFGFYSSRLQGLRKGPMLFYSTLADAYLQG</sequence>
<dbReference type="EMBL" id="FNKP01000003">
    <property type="protein sequence ID" value="SDR48657.1"/>
    <property type="molecule type" value="Genomic_DNA"/>
</dbReference>
<dbReference type="Gene3D" id="3.10.105.10">
    <property type="entry name" value="Dipeptide-binding Protein, Domain 3"/>
    <property type="match status" value="1"/>
</dbReference>
<evidence type="ECO:0000313" key="4">
    <source>
        <dbReference type="EMBL" id="SDR48657.1"/>
    </source>
</evidence>
<evidence type="ECO:0000256" key="1">
    <source>
        <dbReference type="ARBA" id="ARBA00005695"/>
    </source>
</evidence>
<feature type="domain" description="Solute-binding protein family 5" evidence="3">
    <location>
        <begin position="90"/>
        <end position="461"/>
    </location>
</feature>
<dbReference type="CDD" id="cd08517">
    <property type="entry name" value="PBP2_NikA_DppA_OppA_like_13"/>
    <property type="match status" value="1"/>
</dbReference>
<dbReference type="InterPro" id="IPR039424">
    <property type="entry name" value="SBP_5"/>
</dbReference>
<reference evidence="5" key="1">
    <citation type="submission" date="2016-10" db="EMBL/GenBank/DDBJ databases">
        <authorList>
            <person name="Varghese N."/>
        </authorList>
    </citation>
    <scope>NUCLEOTIDE SEQUENCE [LARGE SCALE GENOMIC DNA]</scope>
    <source>
        <strain evidence="5">GAS106B</strain>
    </source>
</reference>
<keyword evidence="5" id="KW-1185">Reference proteome</keyword>
<dbReference type="GO" id="GO:0030288">
    <property type="term" value="C:outer membrane-bounded periplasmic space"/>
    <property type="evidence" value="ECO:0007669"/>
    <property type="project" value="UniProtKB-ARBA"/>
</dbReference>
<dbReference type="Gene3D" id="3.40.190.10">
    <property type="entry name" value="Periplasmic binding protein-like II"/>
    <property type="match status" value="1"/>
</dbReference>
<dbReference type="SUPFAM" id="SSF53850">
    <property type="entry name" value="Periplasmic binding protein-like II"/>
    <property type="match status" value="1"/>
</dbReference>
<dbReference type="AlphaFoldDB" id="A0A1H1JF70"/>